<dbReference type="GO" id="GO:0140098">
    <property type="term" value="F:catalytic activity, acting on RNA"/>
    <property type="evidence" value="ECO:0007669"/>
    <property type="project" value="UniProtKB-ARBA"/>
</dbReference>
<reference evidence="7" key="1">
    <citation type="journal article" date="2023" name="J. Hazard. Mater.">
        <title>Anaerobic biodegradation of pyrene and benzo[a]pyrene by a new sulfate-reducing Desulforamulus aquiferis strain DSA.</title>
        <authorList>
            <person name="Zhang Z."/>
            <person name="Sun J."/>
            <person name="Gong X."/>
            <person name="Wang C."/>
            <person name="Wang H."/>
        </authorList>
    </citation>
    <scope>NUCLEOTIDE SEQUENCE</scope>
    <source>
        <strain evidence="7">DSA</strain>
    </source>
</reference>
<dbReference type="PANTHER" id="PTHR21600:SF35">
    <property type="entry name" value="PSEUDOURIDINE SYNTHASE"/>
    <property type="match status" value="1"/>
</dbReference>
<dbReference type="InterPro" id="IPR006225">
    <property type="entry name" value="PsdUridine_synth_RluC/D"/>
</dbReference>
<keyword evidence="4" id="KW-0694">RNA-binding</keyword>
<dbReference type="Pfam" id="PF00849">
    <property type="entry name" value="PseudoU_synth_2"/>
    <property type="match status" value="1"/>
</dbReference>
<comment type="function">
    <text evidence="5">Responsible for synthesis of pseudouridine from uracil.</text>
</comment>
<evidence type="ECO:0000256" key="1">
    <source>
        <dbReference type="ARBA" id="ARBA00000073"/>
    </source>
</evidence>
<dbReference type="InterPro" id="IPR050188">
    <property type="entry name" value="RluA_PseudoU_synthase"/>
</dbReference>
<dbReference type="PROSITE" id="PS01129">
    <property type="entry name" value="PSI_RLU"/>
    <property type="match status" value="1"/>
</dbReference>
<dbReference type="GO" id="GO:0000455">
    <property type="term" value="P:enzyme-directed rRNA pseudouridine synthesis"/>
    <property type="evidence" value="ECO:0007669"/>
    <property type="project" value="TreeGrafter"/>
</dbReference>
<keyword evidence="5" id="KW-0413">Isomerase</keyword>
<dbReference type="CDD" id="cd02869">
    <property type="entry name" value="PseudoU_synth_RluA_like"/>
    <property type="match status" value="1"/>
</dbReference>
<reference evidence="7" key="2">
    <citation type="submission" date="2023-03" db="EMBL/GenBank/DDBJ databases">
        <authorList>
            <person name="Zhang Z."/>
        </authorList>
    </citation>
    <scope>NUCLEOTIDE SEQUENCE</scope>
    <source>
        <strain evidence="7">DSA</strain>
    </source>
</reference>
<dbReference type="InterPro" id="IPR006224">
    <property type="entry name" value="PsdUridine_synth_RluA-like_CS"/>
</dbReference>
<protein>
    <recommendedName>
        <fullName evidence="5">Pseudouridine synthase</fullName>
        <ecNumber evidence="5">5.4.99.-</ecNumber>
    </recommendedName>
</protein>
<evidence type="ECO:0000313" key="7">
    <source>
        <dbReference type="EMBL" id="MDO7788593.1"/>
    </source>
</evidence>
<dbReference type="Proteomes" id="UP001172911">
    <property type="component" value="Unassembled WGS sequence"/>
</dbReference>
<accession>A0AAW7ZH58</accession>
<evidence type="ECO:0000259" key="6">
    <source>
        <dbReference type="Pfam" id="PF00849"/>
    </source>
</evidence>
<sequence>MLKSEHRTKALGKRIGEEMEGWTVERVLRQNLGVSRGLLRRAKGSGSILLNGQLVKTNQRVAVGEMLEVYFEEEKHSIIPQRMPLDIRYEDEGLLIVNKPAGILVHPLTNEPTGTLANGVVHYFQEQGENIRFRPVHRLDRGTSGLVLVAKSSYIHHQLAKRLTANLFTRRYIALVHGQMKEDRGTIREPIGLVDGSFIKRIVTSQGKEAVSRYQVLRSFKKWSLVAVELETGRTHQVRVHLAHLGNPLLGDNLYGGDNNFIARPALHCGFLAFTHPHSNQVIKVACPIPKDMRKLLG</sequence>
<dbReference type="NCBIfam" id="TIGR00005">
    <property type="entry name" value="rluA_subfam"/>
    <property type="match status" value="1"/>
</dbReference>
<dbReference type="PANTHER" id="PTHR21600">
    <property type="entry name" value="MITOCHONDRIAL RNA PSEUDOURIDINE SYNTHASE"/>
    <property type="match status" value="1"/>
</dbReference>
<dbReference type="RefSeq" id="WP_304544661.1">
    <property type="nucleotide sequence ID" value="NZ_JARPTC010000022.1"/>
</dbReference>
<proteinExistence type="inferred from homology"/>
<comment type="catalytic activity">
    <reaction evidence="1 5">
        <text>a uridine in RNA = a pseudouridine in RNA</text>
        <dbReference type="Rhea" id="RHEA:48348"/>
        <dbReference type="Rhea" id="RHEA-COMP:12068"/>
        <dbReference type="Rhea" id="RHEA-COMP:12069"/>
        <dbReference type="ChEBI" id="CHEBI:65314"/>
        <dbReference type="ChEBI" id="CHEBI:65315"/>
    </reaction>
</comment>
<comment type="similarity">
    <text evidence="2 5">Belongs to the pseudouridine synthase RluA family.</text>
</comment>
<name>A0AAW7ZH58_9FIRM</name>
<dbReference type="GO" id="GO:0009982">
    <property type="term" value="F:pseudouridine synthase activity"/>
    <property type="evidence" value="ECO:0007669"/>
    <property type="project" value="InterPro"/>
</dbReference>
<evidence type="ECO:0000256" key="3">
    <source>
        <dbReference type="PIRSR" id="PIRSR606225-1"/>
    </source>
</evidence>
<evidence type="ECO:0000256" key="4">
    <source>
        <dbReference type="PROSITE-ProRule" id="PRU00182"/>
    </source>
</evidence>
<organism evidence="7 8">
    <name type="scientific">Desulforamulus aquiferis</name>
    <dbReference type="NCBI Taxonomy" id="1397668"/>
    <lineage>
        <taxon>Bacteria</taxon>
        <taxon>Bacillati</taxon>
        <taxon>Bacillota</taxon>
        <taxon>Clostridia</taxon>
        <taxon>Eubacteriales</taxon>
        <taxon>Peptococcaceae</taxon>
        <taxon>Desulforamulus</taxon>
    </lineage>
</organism>
<dbReference type="Gene3D" id="3.30.2350.10">
    <property type="entry name" value="Pseudouridine synthase"/>
    <property type="match status" value="1"/>
</dbReference>
<dbReference type="AlphaFoldDB" id="A0AAW7ZH58"/>
<evidence type="ECO:0000256" key="5">
    <source>
        <dbReference type="RuleBase" id="RU362028"/>
    </source>
</evidence>
<dbReference type="GO" id="GO:0003723">
    <property type="term" value="F:RNA binding"/>
    <property type="evidence" value="ECO:0007669"/>
    <property type="project" value="UniProtKB-KW"/>
</dbReference>
<dbReference type="InterPro" id="IPR006145">
    <property type="entry name" value="PsdUridine_synth_RsuA/RluA"/>
</dbReference>
<evidence type="ECO:0000313" key="8">
    <source>
        <dbReference type="Proteomes" id="UP001172911"/>
    </source>
</evidence>
<feature type="active site" evidence="3">
    <location>
        <position position="140"/>
    </location>
</feature>
<comment type="caution">
    <text evidence="7">The sequence shown here is derived from an EMBL/GenBank/DDBJ whole genome shotgun (WGS) entry which is preliminary data.</text>
</comment>
<gene>
    <name evidence="7" type="ORF">P6N53_15300</name>
</gene>
<dbReference type="EC" id="5.4.99.-" evidence="5"/>
<keyword evidence="8" id="KW-1185">Reference proteome</keyword>
<dbReference type="EMBL" id="JARPTC010000022">
    <property type="protein sequence ID" value="MDO7788593.1"/>
    <property type="molecule type" value="Genomic_DNA"/>
</dbReference>
<feature type="domain" description="Pseudouridine synthase RsuA/RluA-like" evidence="6">
    <location>
        <begin position="94"/>
        <end position="244"/>
    </location>
</feature>
<evidence type="ECO:0000256" key="2">
    <source>
        <dbReference type="ARBA" id="ARBA00010876"/>
    </source>
</evidence>
<dbReference type="PROSITE" id="PS50889">
    <property type="entry name" value="S4"/>
    <property type="match status" value="1"/>
</dbReference>
<dbReference type="InterPro" id="IPR020103">
    <property type="entry name" value="PsdUridine_synth_cat_dom_sf"/>
</dbReference>
<dbReference type="SUPFAM" id="SSF55120">
    <property type="entry name" value="Pseudouridine synthase"/>
    <property type="match status" value="1"/>
</dbReference>